<organism evidence="2 3">
    <name type="scientific">Haloplanus salinus</name>
    <dbReference type="NCBI Taxonomy" id="1126245"/>
    <lineage>
        <taxon>Archaea</taxon>
        <taxon>Methanobacteriati</taxon>
        <taxon>Methanobacteriota</taxon>
        <taxon>Stenosarchaea group</taxon>
        <taxon>Halobacteria</taxon>
        <taxon>Halobacteriales</taxon>
        <taxon>Haloferacaceae</taxon>
        <taxon>Haloplanus</taxon>
    </lineage>
</organism>
<proteinExistence type="predicted"/>
<dbReference type="Gene3D" id="3.40.5.50">
    <property type="match status" value="1"/>
</dbReference>
<feature type="compositionally biased region" description="Low complexity" evidence="1">
    <location>
        <begin position="78"/>
        <end position="98"/>
    </location>
</feature>
<name>A0A368N1S6_9EURY</name>
<gene>
    <name evidence="2" type="ORF">DU504_16895</name>
</gene>
<feature type="region of interest" description="Disordered" evidence="1">
    <location>
        <begin position="63"/>
        <end position="173"/>
    </location>
</feature>
<dbReference type="EMBL" id="QPHM01000003">
    <property type="protein sequence ID" value="RCU44428.1"/>
    <property type="molecule type" value="Genomic_DNA"/>
</dbReference>
<evidence type="ECO:0000313" key="2">
    <source>
        <dbReference type="EMBL" id="RCU44428.1"/>
    </source>
</evidence>
<dbReference type="AlphaFoldDB" id="A0A368N1S6"/>
<feature type="compositionally biased region" description="Basic and acidic residues" evidence="1">
    <location>
        <begin position="159"/>
        <end position="173"/>
    </location>
</feature>
<comment type="caution">
    <text evidence="2">The sequence shown here is derived from an EMBL/GenBank/DDBJ whole genome shotgun (WGS) entry which is preliminary data.</text>
</comment>
<feature type="compositionally biased region" description="Acidic residues" evidence="1">
    <location>
        <begin position="66"/>
        <end position="77"/>
    </location>
</feature>
<sequence length="218" mass="22835">MGGRERHLVGVLVRLGTGVGVGHCPHREHGNLPADGREVGAGVACRPRCEVVEVGVGGEGILAGVDAEDDGAGDDTDPAGTAAPDPTEAVGPESSDAPAPDPSEHAAPDPTPSSPGRRPTPKTYSRRRWVDPKAASSRQPPADESPTPDWDTAAASEPAPDRSSEADTERTTLRITRDVGEIFSVDEREYDLASEDVVTLPTPNAEQLLDRDAAERLD</sequence>
<evidence type="ECO:0000313" key="3">
    <source>
        <dbReference type="Proteomes" id="UP000252189"/>
    </source>
</evidence>
<protein>
    <submittedName>
        <fullName evidence="2">Uncharacterized protein</fullName>
    </submittedName>
</protein>
<dbReference type="Proteomes" id="UP000252189">
    <property type="component" value="Unassembled WGS sequence"/>
</dbReference>
<evidence type="ECO:0000256" key="1">
    <source>
        <dbReference type="SAM" id="MobiDB-lite"/>
    </source>
</evidence>
<reference evidence="2 3" key="1">
    <citation type="submission" date="2018-07" db="EMBL/GenBank/DDBJ databases">
        <title>Genome sequences of Haloplanus salinus JCM 18368T.</title>
        <authorList>
            <person name="Kim Y.B."/>
            <person name="Roh S.W."/>
        </authorList>
    </citation>
    <scope>NUCLEOTIDE SEQUENCE [LARGE SCALE GENOMIC DNA]</scope>
    <source>
        <strain evidence="2 3">JCM 18368</strain>
    </source>
</reference>
<keyword evidence="3" id="KW-1185">Reference proteome</keyword>
<accession>A0A368N1S6</accession>